<name>A0A445MMK9_ENSVE</name>
<dbReference type="AlphaFoldDB" id="A0A445MMK9"/>
<evidence type="ECO:0000313" key="2">
    <source>
        <dbReference type="EMBL" id="RZR75473.1"/>
    </source>
</evidence>
<organism evidence="2">
    <name type="scientific">Ensete ventricosum</name>
    <name type="common">Abyssinian banana</name>
    <name type="synonym">Musa ensete</name>
    <dbReference type="NCBI Taxonomy" id="4639"/>
    <lineage>
        <taxon>Eukaryota</taxon>
        <taxon>Viridiplantae</taxon>
        <taxon>Streptophyta</taxon>
        <taxon>Embryophyta</taxon>
        <taxon>Tracheophyta</taxon>
        <taxon>Spermatophyta</taxon>
        <taxon>Magnoliopsida</taxon>
        <taxon>Liliopsida</taxon>
        <taxon>Zingiberales</taxon>
        <taxon>Musaceae</taxon>
        <taxon>Ensete</taxon>
    </lineage>
</organism>
<dbReference type="EMBL" id="KV876832">
    <property type="protein sequence ID" value="RZR75473.1"/>
    <property type="molecule type" value="Genomic_DNA"/>
</dbReference>
<dbReference type="Proteomes" id="UP000290560">
    <property type="component" value="Unassembled WGS sequence"/>
</dbReference>
<gene>
    <name evidence="2" type="ORF">BHM03_00058750</name>
</gene>
<feature type="compositionally biased region" description="Polar residues" evidence="1">
    <location>
        <begin position="85"/>
        <end position="94"/>
    </location>
</feature>
<reference evidence="2" key="1">
    <citation type="journal article" date="2018" name="Data Brief">
        <title>Genome sequence data from 17 accessions of Ensete ventricosum, a staple food crop for millions in Ethiopia.</title>
        <authorList>
            <person name="Yemataw Z."/>
            <person name="Muzemil S."/>
            <person name="Ambachew D."/>
            <person name="Tripathi L."/>
            <person name="Tesfaye K."/>
            <person name="Chala A."/>
            <person name="Farbos A."/>
            <person name="O'Neill P."/>
            <person name="Moore K."/>
            <person name="Grant M."/>
            <person name="Studholme D.J."/>
        </authorList>
    </citation>
    <scope>NUCLEOTIDE SEQUENCE [LARGE SCALE GENOMIC DNA]</scope>
    <source>
        <tissue evidence="2">Leaf</tissue>
    </source>
</reference>
<proteinExistence type="predicted"/>
<accession>A0A445MMK9</accession>
<protein>
    <submittedName>
        <fullName evidence="2">Uncharacterized protein</fullName>
    </submittedName>
</protein>
<evidence type="ECO:0000256" key="1">
    <source>
        <dbReference type="SAM" id="MobiDB-lite"/>
    </source>
</evidence>
<feature type="region of interest" description="Disordered" evidence="1">
    <location>
        <begin position="11"/>
        <end position="164"/>
    </location>
</feature>
<sequence length="164" mass="17933">MRSCYVFTTKATRRRGGQPRPTPMQGQLPTTRLAARGSRLWPRPLARGQSTTAKAPCRGSRQHARPPMGMAGPCGRRQRLRPCRKQQSPATTPQGAVGYPLRGRKGQPRGQGCRLQGWPLLQGQRPRKATPPAREVPLDGNSACSRRWRAAPPPAQGNDDGATQ</sequence>